<evidence type="ECO:0000313" key="2">
    <source>
        <dbReference type="EMBL" id="CAF9926532.1"/>
    </source>
</evidence>
<proteinExistence type="predicted"/>
<keyword evidence="1" id="KW-0472">Membrane</keyword>
<evidence type="ECO:0000256" key="1">
    <source>
        <dbReference type="SAM" id="Phobius"/>
    </source>
</evidence>
<name>A0A8H3FK09_9LECA</name>
<feature type="transmembrane region" description="Helical" evidence="1">
    <location>
        <begin position="281"/>
        <end position="299"/>
    </location>
</feature>
<feature type="transmembrane region" description="Helical" evidence="1">
    <location>
        <begin position="153"/>
        <end position="173"/>
    </location>
</feature>
<reference evidence="2" key="1">
    <citation type="submission" date="2021-03" db="EMBL/GenBank/DDBJ databases">
        <authorList>
            <person name="Tagirdzhanova G."/>
        </authorList>
    </citation>
    <scope>NUCLEOTIDE SEQUENCE</scope>
</reference>
<accession>A0A8H3FK09</accession>
<dbReference type="OrthoDB" id="1937642at2759"/>
<keyword evidence="1" id="KW-1133">Transmembrane helix</keyword>
<dbReference type="AlphaFoldDB" id="A0A8H3FK09"/>
<feature type="transmembrane region" description="Helical" evidence="1">
    <location>
        <begin position="254"/>
        <end position="275"/>
    </location>
</feature>
<evidence type="ECO:0000313" key="3">
    <source>
        <dbReference type="Proteomes" id="UP000664169"/>
    </source>
</evidence>
<sequence length="362" mass="39940">MANPDVNQEFAAQWSVPGDVFSVLLLLGPDVISWVAFAVNATVQAFGEDVLLPESDCPCLVINAKNGHVRENSSWVIGRLMRDYGNWCGPEVHKKVLQVLDMRLNQMKEEYKQKGESNTDIARLQRPARAGLVIAIYTVKGGPRTTPGYDRMYFSGIVVMVCQIAISAIPWGLYHDWSIFLITICGTLLALFTGALPQWRREKWACRKQGKAKTVVLTQGQGSQYAIVIMTNKMGFDLEDLAGARRISYTNPRWLTKLGVGALGVFWVMLLIAAAGIKRNTWFLLLVGGLGIVQNLYVAGAMRTPLEYGIDLSPGPIFGHPKVFKAISEAERVYPGLGRSMVGIFFPKGLTESEEKELSGIA</sequence>
<protein>
    <submittedName>
        <fullName evidence="2">Uncharacterized protein</fullName>
    </submittedName>
</protein>
<keyword evidence="3" id="KW-1185">Reference proteome</keyword>
<feature type="transmembrane region" description="Helical" evidence="1">
    <location>
        <begin position="179"/>
        <end position="199"/>
    </location>
</feature>
<dbReference type="EMBL" id="CAJPDQ010000025">
    <property type="protein sequence ID" value="CAF9926532.1"/>
    <property type="molecule type" value="Genomic_DNA"/>
</dbReference>
<dbReference type="Proteomes" id="UP000664169">
    <property type="component" value="Unassembled WGS sequence"/>
</dbReference>
<comment type="caution">
    <text evidence="2">The sequence shown here is derived from an EMBL/GenBank/DDBJ whole genome shotgun (WGS) entry which is preliminary data.</text>
</comment>
<keyword evidence="1" id="KW-0812">Transmembrane</keyword>
<organism evidence="2 3">
    <name type="scientific">Gomphillus americanus</name>
    <dbReference type="NCBI Taxonomy" id="1940652"/>
    <lineage>
        <taxon>Eukaryota</taxon>
        <taxon>Fungi</taxon>
        <taxon>Dikarya</taxon>
        <taxon>Ascomycota</taxon>
        <taxon>Pezizomycotina</taxon>
        <taxon>Lecanoromycetes</taxon>
        <taxon>OSLEUM clade</taxon>
        <taxon>Ostropomycetidae</taxon>
        <taxon>Ostropales</taxon>
        <taxon>Graphidaceae</taxon>
        <taxon>Gomphilloideae</taxon>
        <taxon>Gomphillus</taxon>
    </lineage>
</organism>
<feature type="transmembrane region" description="Helical" evidence="1">
    <location>
        <begin position="20"/>
        <end position="39"/>
    </location>
</feature>
<gene>
    <name evidence="2" type="ORF">GOMPHAMPRED_004162</name>
</gene>